<dbReference type="GO" id="GO:0020037">
    <property type="term" value="F:heme binding"/>
    <property type="evidence" value="ECO:0007669"/>
    <property type="project" value="InterPro"/>
</dbReference>
<name>A0A6B3LLC7_9BACT</name>
<dbReference type="InterPro" id="IPR009056">
    <property type="entry name" value="Cyt_c-like_dom"/>
</dbReference>
<organism evidence="7 8">
    <name type="scientific">Pontibacter burrus</name>
    <dbReference type="NCBI Taxonomy" id="2704466"/>
    <lineage>
        <taxon>Bacteria</taxon>
        <taxon>Pseudomonadati</taxon>
        <taxon>Bacteroidota</taxon>
        <taxon>Cytophagia</taxon>
        <taxon>Cytophagales</taxon>
        <taxon>Hymenobacteraceae</taxon>
        <taxon>Pontibacter</taxon>
    </lineage>
</organism>
<proteinExistence type="predicted"/>
<feature type="domain" description="Cytochrome c" evidence="6">
    <location>
        <begin position="340"/>
        <end position="445"/>
    </location>
</feature>
<dbReference type="RefSeq" id="WP_163914368.1">
    <property type="nucleotide sequence ID" value="NZ_JAAGWD010000003.1"/>
</dbReference>
<dbReference type="PANTHER" id="PTHR30600">
    <property type="entry name" value="CYTOCHROME C PEROXIDASE-RELATED"/>
    <property type="match status" value="1"/>
</dbReference>
<feature type="domain" description="Cytochrome c" evidence="6">
    <location>
        <begin position="144"/>
        <end position="300"/>
    </location>
</feature>
<evidence type="ECO:0000313" key="7">
    <source>
        <dbReference type="EMBL" id="NEM97732.1"/>
    </source>
</evidence>
<comment type="caution">
    <text evidence="7">The sequence shown here is derived from an EMBL/GenBank/DDBJ whole genome shotgun (WGS) entry which is preliminary data.</text>
</comment>
<keyword evidence="5" id="KW-0732">Signal</keyword>
<dbReference type="AlphaFoldDB" id="A0A6B3LLC7"/>
<dbReference type="SUPFAM" id="SSF46626">
    <property type="entry name" value="Cytochrome c"/>
    <property type="match status" value="1"/>
</dbReference>
<dbReference type="EMBL" id="JAAGWD010000003">
    <property type="protein sequence ID" value="NEM97732.1"/>
    <property type="molecule type" value="Genomic_DNA"/>
</dbReference>
<dbReference type="Proteomes" id="UP000474777">
    <property type="component" value="Unassembled WGS sequence"/>
</dbReference>
<evidence type="ECO:0000313" key="8">
    <source>
        <dbReference type="Proteomes" id="UP000474777"/>
    </source>
</evidence>
<accession>A0A6B3LLC7</accession>
<dbReference type="InterPro" id="IPR051395">
    <property type="entry name" value="Cytochrome_c_Peroxidase/MauG"/>
</dbReference>
<dbReference type="PROSITE" id="PS51007">
    <property type="entry name" value="CYTC"/>
    <property type="match status" value="2"/>
</dbReference>
<dbReference type="Gene3D" id="1.10.760.10">
    <property type="entry name" value="Cytochrome c-like domain"/>
    <property type="match status" value="1"/>
</dbReference>
<evidence type="ECO:0000256" key="5">
    <source>
        <dbReference type="SAM" id="SignalP"/>
    </source>
</evidence>
<reference evidence="7 8" key="1">
    <citation type="submission" date="2020-02" db="EMBL/GenBank/DDBJ databases">
        <authorList>
            <person name="Kim M.K."/>
        </authorList>
    </citation>
    <scope>NUCLEOTIDE SEQUENCE [LARGE SCALE GENOMIC DNA]</scope>
    <source>
        <strain evidence="7 8">BT327</strain>
    </source>
</reference>
<dbReference type="GO" id="GO:0004130">
    <property type="term" value="F:cytochrome-c peroxidase activity"/>
    <property type="evidence" value="ECO:0007669"/>
    <property type="project" value="TreeGrafter"/>
</dbReference>
<keyword evidence="3 4" id="KW-0408">Iron</keyword>
<evidence type="ECO:0000259" key="6">
    <source>
        <dbReference type="PROSITE" id="PS51007"/>
    </source>
</evidence>
<dbReference type="InterPro" id="IPR036909">
    <property type="entry name" value="Cyt_c-like_dom_sf"/>
</dbReference>
<gene>
    <name evidence="7" type="ORF">GXP69_08505</name>
</gene>
<protein>
    <recommendedName>
        <fullName evidence="6">Cytochrome c domain-containing protein</fullName>
    </recommendedName>
</protein>
<keyword evidence="2 4" id="KW-0479">Metal-binding</keyword>
<dbReference type="GO" id="GO:0046872">
    <property type="term" value="F:metal ion binding"/>
    <property type="evidence" value="ECO:0007669"/>
    <property type="project" value="UniProtKB-KW"/>
</dbReference>
<evidence type="ECO:0000256" key="2">
    <source>
        <dbReference type="ARBA" id="ARBA00022723"/>
    </source>
</evidence>
<dbReference type="GO" id="GO:0009055">
    <property type="term" value="F:electron transfer activity"/>
    <property type="evidence" value="ECO:0007669"/>
    <property type="project" value="InterPro"/>
</dbReference>
<evidence type="ECO:0000256" key="3">
    <source>
        <dbReference type="ARBA" id="ARBA00023004"/>
    </source>
</evidence>
<dbReference type="PANTHER" id="PTHR30600:SF9">
    <property type="entry name" value="BLR7738 PROTEIN"/>
    <property type="match status" value="1"/>
</dbReference>
<keyword evidence="8" id="KW-1185">Reference proteome</keyword>
<evidence type="ECO:0000256" key="4">
    <source>
        <dbReference type="PROSITE-ProRule" id="PRU00433"/>
    </source>
</evidence>
<sequence length="445" mass="47992">MKYKKRALMLASVIFTAVVTFVQCSKDLDEEDPASAKILEQNKGNGKHKSLVEEGKHIFRYDSFGSEEFWSGLLHIDKAIAGAKNGGFGPGVSPATALAVGLKVDAEVLPSAVVAGIQSGAIDLNDPATTLELIKLDVVVGVKGVLDDGGNILSVGITCAVCHSTVDNSFAPGIGKRLDGWPNRDLNVGTIISLTDNAQPIADMLHVFEGTLRSVLSMWGPGKFAAVLFMDGKALRPDGKVAANLLPAAFGLKGIDLTTYTGWGDITYWNAFVANLEMHGKGNFSDPRLNDPVKYPIAFENQFYNVINSPDLITSKLPALRAYQHSLDAPKPPRGSFDPMKAGKGKALFLTKAKCATCHTPPLLADNVLHAADEIGIDDFEAMRSPTGKYRTTPLGGLFTRAKGGYYHDGRFETLSDVINHYDDHLALRLTTSEKQNLEEYLKSL</sequence>
<feature type="chain" id="PRO_5025640286" description="Cytochrome c domain-containing protein" evidence="5">
    <location>
        <begin position="23"/>
        <end position="445"/>
    </location>
</feature>
<feature type="signal peptide" evidence="5">
    <location>
        <begin position="1"/>
        <end position="22"/>
    </location>
</feature>
<keyword evidence="1 4" id="KW-0349">Heme</keyword>
<evidence type="ECO:0000256" key="1">
    <source>
        <dbReference type="ARBA" id="ARBA00022617"/>
    </source>
</evidence>